<reference evidence="4" key="3">
    <citation type="journal article" date="2011" name="PLoS ONE">
        <title>Genome sequence of a mesophilic hydrogenotrophic methanogen Methanocella paludicola, the first cultivated representative of the order Methanocellales.</title>
        <authorList>
            <person name="Sakai S."/>
            <person name="Takaki Y."/>
            <person name="Shimamura S."/>
            <person name="Sekine M."/>
            <person name="Tajima T."/>
            <person name="Kosugi H."/>
            <person name="Ichikawa N."/>
            <person name="Tasumi E."/>
            <person name="Hiraki A.T."/>
            <person name="Shimizu A."/>
            <person name="Kato Y."/>
            <person name="Nishiko R."/>
            <person name="Mori K."/>
            <person name="Fujita N."/>
            <person name="Imachi H."/>
            <person name="Takai K."/>
        </authorList>
    </citation>
    <scope>NUCLEOTIDE SEQUENCE [LARGE SCALE GENOMIC DNA]</scope>
    <source>
        <strain evidence="4">DSM 17711 / JCM 13418 / NBRC 101707 / SANAE</strain>
    </source>
</reference>
<dbReference type="InterPro" id="IPR011047">
    <property type="entry name" value="Quinoprotein_ADH-like_sf"/>
</dbReference>
<protein>
    <recommendedName>
        <fullName evidence="2">Pyrrolo-quinoline quinone repeat domain-containing protein</fullName>
    </recommendedName>
</protein>
<dbReference type="Pfam" id="PF13360">
    <property type="entry name" value="PQQ_2"/>
    <property type="match status" value="2"/>
</dbReference>
<dbReference type="GeneID" id="8680384"/>
<organism evidence="3 4">
    <name type="scientific">Methanocella paludicola (strain DSM 17711 / JCM 13418 / NBRC 101707 / SANAE)</name>
    <dbReference type="NCBI Taxonomy" id="304371"/>
    <lineage>
        <taxon>Archaea</taxon>
        <taxon>Methanobacteriati</taxon>
        <taxon>Methanobacteriota</taxon>
        <taxon>Stenosarchaea group</taxon>
        <taxon>Methanomicrobia</taxon>
        <taxon>Methanocellales</taxon>
        <taxon>Methanocellaceae</taxon>
        <taxon>Methanocella</taxon>
    </lineage>
</organism>
<dbReference type="EMBL" id="AP011532">
    <property type="protein sequence ID" value="BAI60322.1"/>
    <property type="molecule type" value="Genomic_DNA"/>
</dbReference>
<dbReference type="RefSeq" id="WP_012899002.1">
    <property type="nucleotide sequence ID" value="NC_013665.1"/>
</dbReference>
<reference evidence="3 4" key="1">
    <citation type="journal article" date="2007" name="Appl. Environ. Microbiol.">
        <title>Isolation of key methanogens for global methane emission from rice paddy fields: a novel isolate affiliated with the clone cluster rice cluster I.</title>
        <authorList>
            <person name="Sakai S."/>
            <person name="Imachi H."/>
            <person name="Sekiguchi Y."/>
            <person name="Ohashi A."/>
            <person name="Harada H."/>
            <person name="Kamagata Y."/>
        </authorList>
    </citation>
    <scope>NUCLEOTIDE SEQUENCE [LARGE SCALE GENOMIC DNA]</scope>
    <source>
        <strain evidence="4">DSM 17711 / JCM 13418 / NBRC 101707 / SANAE</strain>
    </source>
</reference>
<dbReference type="Gene3D" id="2.40.128.630">
    <property type="match status" value="1"/>
</dbReference>
<dbReference type="SMART" id="SM00564">
    <property type="entry name" value="PQQ"/>
    <property type="match status" value="2"/>
</dbReference>
<dbReference type="SUPFAM" id="SSF69304">
    <property type="entry name" value="Tricorn protease N-terminal domain"/>
    <property type="match status" value="1"/>
</dbReference>
<gene>
    <name evidence="3" type="ordered locus">MCP_0250</name>
</gene>
<dbReference type="InParanoid" id="D1YV50"/>
<keyword evidence="4" id="KW-1185">Reference proteome</keyword>
<evidence type="ECO:0000313" key="4">
    <source>
        <dbReference type="Proteomes" id="UP000001882"/>
    </source>
</evidence>
<evidence type="ECO:0000256" key="1">
    <source>
        <dbReference type="SAM" id="Phobius"/>
    </source>
</evidence>
<keyword evidence="1" id="KW-0812">Transmembrane</keyword>
<accession>D1YV50</accession>
<dbReference type="KEGG" id="mpd:MCP_0250"/>
<proteinExistence type="predicted"/>
<evidence type="ECO:0000259" key="2">
    <source>
        <dbReference type="Pfam" id="PF13360"/>
    </source>
</evidence>
<dbReference type="eggNOG" id="arCOG02492">
    <property type="taxonomic scope" value="Archaea"/>
</dbReference>
<dbReference type="AlphaFoldDB" id="D1YV50"/>
<dbReference type="SUPFAM" id="SSF50998">
    <property type="entry name" value="Quinoprotein alcohol dehydrogenase-like"/>
    <property type="match status" value="1"/>
</dbReference>
<feature type="domain" description="Pyrrolo-quinoline quinone repeat" evidence="2">
    <location>
        <begin position="57"/>
        <end position="233"/>
    </location>
</feature>
<feature type="domain" description="Pyrrolo-quinoline quinone repeat" evidence="2">
    <location>
        <begin position="256"/>
        <end position="389"/>
    </location>
</feature>
<dbReference type="InterPro" id="IPR002372">
    <property type="entry name" value="PQQ_rpt_dom"/>
</dbReference>
<dbReference type="Proteomes" id="UP000001882">
    <property type="component" value="Chromosome"/>
</dbReference>
<reference evidence="3 4" key="2">
    <citation type="journal article" date="2008" name="Int. J. Syst. Evol. Microbiol.">
        <title>Methanocella paludicola gen. nov., sp. nov., a methane-producing archaeon, the first isolate of the lineage 'Rice Cluster I', and proposal of the new archaeal order Methanocellales ord. nov.</title>
        <authorList>
            <person name="Sakai S."/>
            <person name="Imachi H."/>
            <person name="Hanada S."/>
            <person name="Ohashi A."/>
            <person name="Harada H."/>
            <person name="Kamagata Y."/>
        </authorList>
    </citation>
    <scope>NUCLEOTIDE SEQUENCE [LARGE SCALE GENOMIC DNA]</scope>
    <source>
        <strain evidence="4">DSM 17711 / JCM 13418 / NBRC 101707 / SANAE</strain>
    </source>
</reference>
<keyword evidence="1" id="KW-1133">Transmembrane helix</keyword>
<evidence type="ECO:0000313" key="3">
    <source>
        <dbReference type="EMBL" id="BAI60322.1"/>
    </source>
</evidence>
<sequence>MQGNTLVKAIIAVAVLIFISALALTAYKSGGAALNWQMEEVQKIYPSDDGLYVISSSNISLVDASGTALWSVPYQGAGLSTYGGGRLLVYSSASGLSAVGKDGNISTLTAQSMNYPPVVGPDGTIFVRSWSLLSALDRSGSEMWNITDVISAPVVDGRGYIYFFRRPAESVTDVYLECVSPDGSLRWSIQYPKFTAGTKLLPASSGGVTVYDEPGGILARLSGSGNVSWDHTMPYLGEYTLLQDEYDRLYMFYEFGTVHVVNDRGSLAGKFNPVNAYNANLSHMPAVRNGTVYVIGDGDASATLYALSIDGSLKWERTFNTTSPGAIYAGQDIVCVGADTESGPVLYVVGEGGSLKFTYKSGDGSGWAQVYVDNGTIYAKTCGGRLYALKG</sequence>
<dbReference type="InterPro" id="IPR015943">
    <property type="entry name" value="WD40/YVTN_repeat-like_dom_sf"/>
</dbReference>
<dbReference type="OrthoDB" id="59170at2157"/>
<dbReference type="InterPro" id="IPR018391">
    <property type="entry name" value="PQQ_b-propeller_rpt"/>
</dbReference>
<dbReference type="Gene3D" id="2.130.10.10">
    <property type="entry name" value="YVTN repeat-like/Quinoprotein amine dehydrogenase"/>
    <property type="match status" value="1"/>
</dbReference>
<keyword evidence="1" id="KW-0472">Membrane</keyword>
<feature type="transmembrane region" description="Helical" evidence="1">
    <location>
        <begin position="6"/>
        <end position="27"/>
    </location>
</feature>
<dbReference type="STRING" id="304371.MCP_0250"/>
<name>D1YV50_METPS</name>